<evidence type="ECO:0000256" key="1">
    <source>
        <dbReference type="ARBA" id="ARBA00022801"/>
    </source>
</evidence>
<organism evidence="3 4">
    <name type="scientific">Pseudooceanicola lipolyticus</name>
    <dbReference type="NCBI Taxonomy" id="2029104"/>
    <lineage>
        <taxon>Bacteria</taxon>
        <taxon>Pseudomonadati</taxon>
        <taxon>Pseudomonadota</taxon>
        <taxon>Alphaproteobacteria</taxon>
        <taxon>Rhodobacterales</taxon>
        <taxon>Paracoccaceae</taxon>
        <taxon>Pseudooceanicola</taxon>
    </lineage>
</organism>
<evidence type="ECO:0000313" key="4">
    <source>
        <dbReference type="Proteomes" id="UP000231553"/>
    </source>
</evidence>
<proteinExistence type="predicted"/>
<gene>
    <name evidence="3" type="ORF">CVM52_12970</name>
</gene>
<comment type="caution">
    <text evidence="3">The sequence shown here is derived from an EMBL/GenBank/DDBJ whole genome shotgun (WGS) entry which is preliminary data.</text>
</comment>
<dbReference type="InterPro" id="IPR029058">
    <property type="entry name" value="AB_hydrolase_fold"/>
</dbReference>
<dbReference type="SUPFAM" id="SSF53474">
    <property type="entry name" value="alpha/beta-Hydrolases"/>
    <property type="match status" value="1"/>
</dbReference>
<dbReference type="RefSeq" id="WP_100162921.1">
    <property type="nucleotide sequence ID" value="NZ_PGTB01000050.1"/>
</dbReference>
<dbReference type="GO" id="GO:0016787">
    <property type="term" value="F:hydrolase activity"/>
    <property type="evidence" value="ECO:0007669"/>
    <property type="project" value="UniProtKB-KW"/>
</dbReference>
<dbReference type="Pfam" id="PF07859">
    <property type="entry name" value="Abhydrolase_3"/>
    <property type="match status" value="1"/>
</dbReference>
<protein>
    <submittedName>
        <fullName evidence="3">Alpha/beta hydrolase</fullName>
    </submittedName>
</protein>
<dbReference type="InterPro" id="IPR013094">
    <property type="entry name" value="AB_hydrolase_3"/>
</dbReference>
<dbReference type="InterPro" id="IPR050300">
    <property type="entry name" value="GDXG_lipolytic_enzyme"/>
</dbReference>
<evidence type="ECO:0000259" key="2">
    <source>
        <dbReference type="Pfam" id="PF07859"/>
    </source>
</evidence>
<dbReference type="Gene3D" id="3.40.50.1820">
    <property type="entry name" value="alpha/beta hydrolase"/>
    <property type="match status" value="1"/>
</dbReference>
<accession>A0A2M8J0F9</accession>
<keyword evidence="4" id="KW-1185">Reference proteome</keyword>
<dbReference type="PANTHER" id="PTHR48081">
    <property type="entry name" value="AB HYDROLASE SUPERFAMILY PROTEIN C4A8.06C"/>
    <property type="match status" value="1"/>
</dbReference>
<reference evidence="3 4" key="1">
    <citation type="journal article" date="2018" name="Int. J. Syst. Evol. Microbiol.">
        <title>Pseudooceanicola lipolyticus sp. nov., a marine alphaproteobacterium, reclassification of Oceanicola flagellatus as Pseudooceanicola flagellatus comb. nov. and emended description of the genus Pseudooceanicola.</title>
        <authorList>
            <person name="Huang M.-M."/>
            <person name="Guo L.-L."/>
            <person name="Wu Y.-H."/>
            <person name="Lai Q.-L."/>
            <person name="Shao Z.-Z."/>
            <person name="Wang C.-S."/>
            <person name="Wu M."/>
            <person name="Xu X.-W."/>
        </authorList>
    </citation>
    <scope>NUCLEOTIDE SEQUENCE [LARGE SCALE GENOMIC DNA]</scope>
    <source>
        <strain evidence="3 4">157</strain>
    </source>
</reference>
<dbReference type="AlphaFoldDB" id="A0A2M8J0F9"/>
<dbReference type="Proteomes" id="UP000231553">
    <property type="component" value="Unassembled WGS sequence"/>
</dbReference>
<sequence length="280" mass="29725">MSEPLPGPLPYNNQVAVPEHYRHAELWRDTSAFVRRHMACAADLAYGDHPRERLDIFPAAVPGAPVLMFIHGGWFQFLDKSSLSFVAAPYVQAGITVVAIGYPLAPEAGLPAIIESAGRALLWVHGHIGDHGGDPERIFVAGHSAGGHLALCLGLADWGARAELPGLVKGCFPISGLYDMRPVLDTIYNAKLGLDSETAAACSPLLQAEAAPARLIASIGGDEIAGFHWQHRALLAYCTARGIAVEDHIAPGRNHYSVVEEFCTASGALFGKVRAAILAG</sequence>
<evidence type="ECO:0000313" key="3">
    <source>
        <dbReference type="EMBL" id="PJE36238.1"/>
    </source>
</evidence>
<keyword evidence="1 3" id="KW-0378">Hydrolase</keyword>
<feature type="domain" description="Alpha/beta hydrolase fold-3" evidence="2">
    <location>
        <begin position="67"/>
        <end position="180"/>
    </location>
</feature>
<dbReference type="OrthoDB" id="9771666at2"/>
<dbReference type="EMBL" id="PGTB01000050">
    <property type="protein sequence ID" value="PJE36238.1"/>
    <property type="molecule type" value="Genomic_DNA"/>
</dbReference>
<name>A0A2M8J0F9_9RHOB</name>
<dbReference type="PANTHER" id="PTHR48081:SF33">
    <property type="entry name" value="KYNURENINE FORMAMIDASE"/>
    <property type="match status" value="1"/>
</dbReference>